<evidence type="ECO:0000313" key="2">
    <source>
        <dbReference type="Proteomes" id="UP000603453"/>
    </source>
</evidence>
<dbReference type="AlphaFoldDB" id="A0A8H7QQJ5"/>
<comment type="caution">
    <text evidence="1">The sequence shown here is derived from an EMBL/GenBank/DDBJ whole genome shotgun (WGS) entry which is preliminary data.</text>
</comment>
<accession>A0A8H7QQJ5</accession>
<protein>
    <submittedName>
        <fullName evidence="1">Uncharacterized protein</fullName>
    </submittedName>
</protein>
<proteinExistence type="predicted"/>
<keyword evidence="2" id="KW-1185">Reference proteome</keyword>
<dbReference type="OrthoDB" id="10584232at2759"/>
<reference evidence="1" key="1">
    <citation type="submission" date="2020-12" db="EMBL/GenBank/DDBJ databases">
        <title>Metabolic potential, ecology and presence of endohyphal bacteria is reflected in genomic diversity of Mucoromycotina.</title>
        <authorList>
            <person name="Muszewska A."/>
            <person name="Okrasinska A."/>
            <person name="Steczkiewicz K."/>
            <person name="Drgas O."/>
            <person name="Orlowska M."/>
            <person name="Perlinska-Lenart U."/>
            <person name="Aleksandrzak-Piekarczyk T."/>
            <person name="Szatraj K."/>
            <person name="Zielenkiewicz U."/>
            <person name="Pilsyk S."/>
            <person name="Malc E."/>
            <person name="Mieczkowski P."/>
            <person name="Kruszewska J.S."/>
            <person name="Biernat P."/>
            <person name="Pawlowska J."/>
        </authorList>
    </citation>
    <scope>NUCLEOTIDE SEQUENCE</scope>
    <source>
        <strain evidence="1">WA0000017839</strain>
    </source>
</reference>
<evidence type="ECO:0000313" key="1">
    <source>
        <dbReference type="EMBL" id="KAG2196669.1"/>
    </source>
</evidence>
<dbReference type="EMBL" id="JAEPRD010000142">
    <property type="protein sequence ID" value="KAG2196669.1"/>
    <property type="molecule type" value="Genomic_DNA"/>
</dbReference>
<dbReference type="Proteomes" id="UP000603453">
    <property type="component" value="Unassembled WGS sequence"/>
</dbReference>
<sequence length="97" mass="11281">MVRDSRKFHFTNYYEYMEVQYKLIARYTDVPDTYHSRIATITIILDFLHLVFPSNIKKDYDAKRVVPMLVSIDVENMPEALAPLGEPLVPSPTSNTE</sequence>
<name>A0A8H7QQJ5_9FUNG</name>
<organism evidence="1 2">
    <name type="scientific">Mucor saturninus</name>
    <dbReference type="NCBI Taxonomy" id="64648"/>
    <lineage>
        <taxon>Eukaryota</taxon>
        <taxon>Fungi</taxon>
        <taxon>Fungi incertae sedis</taxon>
        <taxon>Mucoromycota</taxon>
        <taxon>Mucoromycotina</taxon>
        <taxon>Mucoromycetes</taxon>
        <taxon>Mucorales</taxon>
        <taxon>Mucorineae</taxon>
        <taxon>Mucoraceae</taxon>
        <taxon>Mucor</taxon>
    </lineage>
</organism>
<gene>
    <name evidence="1" type="ORF">INT47_012128</name>
</gene>